<dbReference type="OrthoDB" id="2345911at2759"/>
<keyword evidence="2" id="KW-1185">Reference proteome</keyword>
<gene>
    <name evidence="1" type="ORF">CC80DRAFT_537895</name>
</gene>
<dbReference type="Gene3D" id="1.25.40.10">
    <property type="entry name" value="Tetratricopeptide repeat domain"/>
    <property type="match status" value="1"/>
</dbReference>
<sequence length="462" mass="53740">MPWLRKLLRKSETQAGVVGSTVNSPVHVENAFKSLVTRSISAWRSLQPSANTTKAQMDADIAQYTRLLNSFATVEDVMKSIYAFWFFQTKESFLKHGKFRKWDPKELDSYVVMPVVAGFCDSKDSFFVSHYWHTQDDPDPQGVDYKEISKTLRMEQKQWSYVWTDWTCLPQAPRSETEDKYFEKMLYRVPKLIRECRFAFTYAKFSARLWTIFEWSQIVLFQSSTFNDPGEPRTMPDPFTKDLFLMSQHGVGTLVKARQYEATSKRDAWLLIGWLELHILLLKLIPNPTIRKQTFDELDKPFVGSLSLYDTGMEIDKKNGMVIYQGKIYRFSPIFNVPQEVRPTDLLPRPLPCRDKVVEVLKSPQLATAAAELTENQNAHGPDHDKTMASSFKLSRLFFEMRQYPEAEELRRHAYEVSMKRFGAADPTTRASLKALTEVLHEMHRVDDADLISKSYQEELRK</sequence>
<reference evidence="1" key="1">
    <citation type="journal article" date="2020" name="Stud. Mycol.">
        <title>101 Dothideomycetes genomes: a test case for predicting lifestyles and emergence of pathogens.</title>
        <authorList>
            <person name="Haridas S."/>
            <person name="Albert R."/>
            <person name="Binder M."/>
            <person name="Bloem J."/>
            <person name="Labutti K."/>
            <person name="Salamov A."/>
            <person name="Andreopoulos B."/>
            <person name="Baker S."/>
            <person name="Barry K."/>
            <person name="Bills G."/>
            <person name="Bluhm B."/>
            <person name="Cannon C."/>
            <person name="Castanera R."/>
            <person name="Culley D."/>
            <person name="Daum C."/>
            <person name="Ezra D."/>
            <person name="Gonzalez J."/>
            <person name="Henrissat B."/>
            <person name="Kuo A."/>
            <person name="Liang C."/>
            <person name="Lipzen A."/>
            <person name="Lutzoni F."/>
            <person name="Magnuson J."/>
            <person name="Mondo S."/>
            <person name="Nolan M."/>
            <person name="Ohm R."/>
            <person name="Pangilinan J."/>
            <person name="Park H.-J."/>
            <person name="Ramirez L."/>
            <person name="Alfaro M."/>
            <person name="Sun H."/>
            <person name="Tritt A."/>
            <person name="Yoshinaga Y."/>
            <person name="Zwiers L.-H."/>
            <person name="Turgeon B."/>
            <person name="Goodwin S."/>
            <person name="Spatafora J."/>
            <person name="Crous P."/>
            <person name="Grigoriev I."/>
        </authorList>
    </citation>
    <scope>NUCLEOTIDE SEQUENCE</scope>
    <source>
        <strain evidence="1">CBS 675.92</strain>
    </source>
</reference>
<evidence type="ECO:0000313" key="2">
    <source>
        <dbReference type="Proteomes" id="UP000800035"/>
    </source>
</evidence>
<name>A0A6A5TJM8_9PLEO</name>
<protein>
    <submittedName>
        <fullName evidence="1">Uncharacterized protein</fullName>
    </submittedName>
</protein>
<dbReference type="InterPro" id="IPR011990">
    <property type="entry name" value="TPR-like_helical_dom_sf"/>
</dbReference>
<proteinExistence type="predicted"/>
<organism evidence="1 2">
    <name type="scientific">Byssothecium circinans</name>
    <dbReference type="NCBI Taxonomy" id="147558"/>
    <lineage>
        <taxon>Eukaryota</taxon>
        <taxon>Fungi</taxon>
        <taxon>Dikarya</taxon>
        <taxon>Ascomycota</taxon>
        <taxon>Pezizomycotina</taxon>
        <taxon>Dothideomycetes</taxon>
        <taxon>Pleosporomycetidae</taxon>
        <taxon>Pleosporales</taxon>
        <taxon>Massarineae</taxon>
        <taxon>Massarinaceae</taxon>
        <taxon>Byssothecium</taxon>
    </lineage>
</organism>
<dbReference type="Proteomes" id="UP000800035">
    <property type="component" value="Unassembled WGS sequence"/>
</dbReference>
<accession>A0A6A5TJM8</accession>
<dbReference type="AlphaFoldDB" id="A0A6A5TJM8"/>
<evidence type="ECO:0000313" key="1">
    <source>
        <dbReference type="EMBL" id="KAF1952841.1"/>
    </source>
</evidence>
<dbReference type="EMBL" id="ML977007">
    <property type="protein sequence ID" value="KAF1952841.1"/>
    <property type="molecule type" value="Genomic_DNA"/>
</dbReference>